<gene>
    <name evidence="1" type="ORF">S12H4_29478</name>
</gene>
<dbReference type="EMBL" id="BARW01017008">
    <property type="protein sequence ID" value="GAI97745.1"/>
    <property type="molecule type" value="Genomic_DNA"/>
</dbReference>
<protein>
    <recommendedName>
        <fullName evidence="2">ATP-dependent helicase C-terminal domain-containing protein</fullName>
    </recommendedName>
</protein>
<feature type="non-terminal residue" evidence="1">
    <location>
        <position position="32"/>
    </location>
</feature>
<proteinExistence type="predicted"/>
<name>X1UCZ4_9ZZZZ</name>
<evidence type="ECO:0008006" key="2">
    <source>
        <dbReference type="Google" id="ProtNLM"/>
    </source>
</evidence>
<comment type="caution">
    <text evidence="1">The sequence shown here is derived from an EMBL/GenBank/DDBJ whole genome shotgun (WGS) entry which is preliminary data.</text>
</comment>
<evidence type="ECO:0000313" key="1">
    <source>
        <dbReference type="EMBL" id="GAI97745.1"/>
    </source>
</evidence>
<accession>X1UCZ4</accession>
<sequence>MPGEKLSNVIIVRLPFAVPDQPLLAGRANSGL</sequence>
<reference evidence="1" key="1">
    <citation type="journal article" date="2014" name="Front. Microbiol.">
        <title>High frequency of phylogenetically diverse reductive dehalogenase-homologous genes in deep subseafloor sedimentary metagenomes.</title>
        <authorList>
            <person name="Kawai M."/>
            <person name="Futagami T."/>
            <person name="Toyoda A."/>
            <person name="Takaki Y."/>
            <person name="Nishi S."/>
            <person name="Hori S."/>
            <person name="Arai W."/>
            <person name="Tsubouchi T."/>
            <person name="Morono Y."/>
            <person name="Uchiyama I."/>
            <person name="Ito T."/>
            <person name="Fujiyama A."/>
            <person name="Inagaki F."/>
            <person name="Takami H."/>
        </authorList>
    </citation>
    <scope>NUCLEOTIDE SEQUENCE</scope>
    <source>
        <strain evidence="1">Expedition CK06-06</strain>
    </source>
</reference>
<organism evidence="1">
    <name type="scientific">marine sediment metagenome</name>
    <dbReference type="NCBI Taxonomy" id="412755"/>
    <lineage>
        <taxon>unclassified sequences</taxon>
        <taxon>metagenomes</taxon>
        <taxon>ecological metagenomes</taxon>
    </lineage>
</organism>
<dbReference type="AlphaFoldDB" id="X1UCZ4"/>